<accession>K5W0P3</accession>
<dbReference type="HOGENOM" id="CLU_2533695_0_0_1"/>
<reference evidence="1 2" key="1">
    <citation type="journal article" date="2012" name="BMC Genomics">
        <title>Comparative genomics of the white-rot fungi, Phanerochaete carnosa and P. chrysosporium, to elucidate the genetic basis of the distinct wood types they colonize.</title>
        <authorList>
            <person name="Suzuki H."/>
            <person name="MacDonald J."/>
            <person name="Syed K."/>
            <person name="Salamov A."/>
            <person name="Hori C."/>
            <person name="Aerts A."/>
            <person name="Henrissat B."/>
            <person name="Wiebenga A."/>
            <person name="vanKuyk P.A."/>
            <person name="Barry K."/>
            <person name="Lindquist E."/>
            <person name="LaButti K."/>
            <person name="Lapidus A."/>
            <person name="Lucas S."/>
            <person name="Coutinho P."/>
            <person name="Gong Y."/>
            <person name="Samejima M."/>
            <person name="Mahadevan R."/>
            <person name="Abou-Zaid M."/>
            <person name="de Vries R.P."/>
            <person name="Igarashi K."/>
            <person name="Yadav J.S."/>
            <person name="Grigoriev I.V."/>
            <person name="Master E.R."/>
        </authorList>
    </citation>
    <scope>NUCLEOTIDE SEQUENCE [LARGE SCALE GENOMIC DNA]</scope>
    <source>
        <strain evidence="1 2">HHB-10118-sp</strain>
    </source>
</reference>
<proteinExistence type="predicted"/>
<dbReference type="EMBL" id="JH930471">
    <property type="protein sequence ID" value="EKM57383.1"/>
    <property type="molecule type" value="Genomic_DNA"/>
</dbReference>
<sequence>ADFLIERPGKQHLLATYIGSDTTTTLFGSVYDYSDGAHNVSAAPVRLTFDFSDVVRVAVVDGARLDTARSTACRTRRSRPRSVA</sequence>
<dbReference type="KEGG" id="pco:PHACADRAFT_92345"/>
<name>K5W0P3_PHACS</name>
<feature type="non-terminal residue" evidence="1">
    <location>
        <position position="1"/>
    </location>
</feature>
<dbReference type="RefSeq" id="XP_007395191.1">
    <property type="nucleotide sequence ID" value="XM_007395129.1"/>
</dbReference>
<protein>
    <submittedName>
        <fullName evidence="1">Uncharacterized protein</fullName>
    </submittedName>
</protein>
<keyword evidence="2" id="KW-1185">Reference proteome</keyword>
<dbReference type="AlphaFoldDB" id="K5W0P3"/>
<gene>
    <name evidence="1" type="ORF">PHACADRAFT_92345</name>
</gene>
<dbReference type="InParanoid" id="K5W0P3"/>
<organism evidence="1 2">
    <name type="scientific">Phanerochaete carnosa (strain HHB-10118-sp)</name>
    <name type="common">White-rot fungus</name>
    <name type="synonym">Peniophora carnosa</name>
    <dbReference type="NCBI Taxonomy" id="650164"/>
    <lineage>
        <taxon>Eukaryota</taxon>
        <taxon>Fungi</taxon>
        <taxon>Dikarya</taxon>
        <taxon>Basidiomycota</taxon>
        <taxon>Agaricomycotina</taxon>
        <taxon>Agaricomycetes</taxon>
        <taxon>Polyporales</taxon>
        <taxon>Phanerochaetaceae</taxon>
        <taxon>Phanerochaete</taxon>
    </lineage>
</organism>
<evidence type="ECO:0000313" key="2">
    <source>
        <dbReference type="Proteomes" id="UP000008370"/>
    </source>
</evidence>
<evidence type="ECO:0000313" key="1">
    <source>
        <dbReference type="EMBL" id="EKM57383.1"/>
    </source>
</evidence>
<dbReference type="Proteomes" id="UP000008370">
    <property type="component" value="Unassembled WGS sequence"/>
</dbReference>
<dbReference type="GeneID" id="18920778"/>